<dbReference type="Proteomes" id="UP000644010">
    <property type="component" value="Unassembled WGS sequence"/>
</dbReference>
<protein>
    <submittedName>
        <fullName evidence="2">Uncharacterized protein</fullName>
    </submittedName>
</protein>
<organism evidence="2 3">
    <name type="scientific">Parabacteroides segnis</name>
    <dbReference type="NCBI Taxonomy" id="2763058"/>
    <lineage>
        <taxon>Bacteria</taxon>
        <taxon>Pseudomonadati</taxon>
        <taxon>Bacteroidota</taxon>
        <taxon>Bacteroidia</taxon>
        <taxon>Bacteroidales</taxon>
        <taxon>Tannerellaceae</taxon>
        <taxon>Parabacteroides</taxon>
    </lineage>
</organism>
<sequence>MKRLNICQSVLTLICLFCLQHSFAQVFHTEQIFVAPAKESCMPGDTLSVSGQLFAPGNPEYQPYSRYVYLECIDQKDSLLLRQKITCDEKGYFYTAIPTSPEWRSNICYLRAYTRLMQNYSTESFAIVPFLLGATHPKKEKPAREIHSHFFPEGGRFVNGFQQNAVFQLTDDDGFPVSTTQAFLLDEKNDTIIHHIPVSENGLGKLTFQPETDKQYQLQAEYDGRFFTFPLNLNPAEATLQAVINRKRLSCRILSNEEGSHYRLFLYHSGKGLQEIPFHAEQKIAAVDLSDYPTGALALFLTDSAFNLLSERILWQESPEEKQIIFNCLLPQTTVSPQDFLKFQLDTPQNSSVFVRIARQHDLLATQAYPALWLGGDIISPVRFPFINSQQTEELNTELNHWLYIARFVLFAPETILKEGIAYQYPIEDGLFLSGKAWKDKDKPFGPGLIDVQNTKDFSFYTGEIDKEGNFILPVDNYPDGTGFLLTGKNNKGKKTDCSFTLSEETYPEINIPNPLFLKTRLQTDIILGDTSIRYSIDENEQRVYHIDNVTVQTHKKVDFREMNRNPNNYIDEETLAQRSGQSIRSLLNRFTKISLIMSKGSGSGEVGLLQKAAAIQEPKDREKMEREYNELTIVWKSAKYSSLSGGNTPLNIVVNGEPVFGNIEHILQWNAGDIKSIELIEPKDSRSTIYNTPNGAIAIETLKTPRTYEDGSQGETVYPFGLTITDKQPEKHIKAPSQPGKYRLLIDVITDDRKIVSFNKEFEVK</sequence>
<dbReference type="EMBL" id="JACOOI010000001">
    <property type="protein sequence ID" value="MBC5641363.1"/>
    <property type="molecule type" value="Genomic_DNA"/>
</dbReference>
<evidence type="ECO:0000313" key="3">
    <source>
        <dbReference type="Proteomes" id="UP000644010"/>
    </source>
</evidence>
<feature type="chain" id="PRO_5046934140" evidence="1">
    <location>
        <begin position="25"/>
        <end position="766"/>
    </location>
</feature>
<feature type="signal peptide" evidence="1">
    <location>
        <begin position="1"/>
        <end position="24"/>
    </location>
</feature>
<dbReference type="RefSeq" id="WP_186957868.1">
    <property type="nucleotide sequence ID" value="NZ_JACOOI010000001.1"/>
</dbReference>
<gene>
    <name evidence="2" type="ORF">H8S77_00470</name>
</gene>
<keyword evidence="1" id="KW-0732">Signal</keyword>
<reference evidence="2 3" key="1">
    <citation type="submission" date="2020-08" db="EMBL/GenBank/DDBJ databases">
        <title>Genome public.</title>
        <authorList>
            <person name="Liu C."/>
            <person name="Sun Q."/>
        </authorList>
    </citation>
    <scope>NUCLEOTIDE SEQUENCE [LARGE SCALE GENOMIC DNA]</scope>
    <source>
        <strain evidence="2 3">BX2</strain>
    </source>
</reference>
<name>A0ABR7DVB7_9BACT</name>
<evidence type="ECO:0000256" key="1">
    <source>
        <dbReference type="SAM" id="SignalP"/>
    </source>
</evidence>
<accession>A0ABR7DVB7</accession>
<evidence type="ECO:0000313" key="2">
    <source>
        <dbReference type="EMBL" id="MBC5641363.1"/>
    </source>
</evidence>
<keyword evidence="3" id="KW-1185">Reference proteome</keyword>
<comment type="caution">
    <text evidence="2">The sequence shown here is derived from an EMBL/GenBank/DDBJ whole genome shotgun (WGS) entry which is preliminary data.</text>
</comment>
<proteinExistence type="predicted"/>